<reference evidence="1 2" key="1">
    <citation type="submission" date="2013-01" db="EMBL/GenBank/DDBJ databases">
        <authorList>
            <person name="Harkins D.M."/>
            <person name="Durkin A.S."/>
            <person name="Brinkac L.M."/>
            <person name="Haft D.H."/>
            <person name="Selengut J.D."/>
            <person name="Sanka R."/>
            <person name="DePew J."/>
            <person name="Purushe J."/>
            <person name="Hospenthal D.R."/>
            <person name="Murray C.K."/>
            <person name="Pimentel G."/>
            <person name="Wasfy M."/>
            <person name="Parker T."/>
            <person name="Miller R.S."/>
            <person name="Vinetz J.M."/>
            <person name="Sutton G.G."/>
            <person name="Nierman W.C."/>
            <person name="Fouts D.E."/>
        </authorList>
    </citation>
    <scope>NUCLEOTIDE SEQUENCE [LARGE SCALE GENOMIC DNA]</scope>
    <source>
        <strain evidence="1 2">2006001854</strain>
    </source>
</reference>
<dbReference type="Proteomes" id="UP000012128">
    <property type="component" value="Unassembled WGS sequence"/>
</dbReference>
<gene>
    <name evidence="1" type="ORF">LEP1GSC037_3375</name>
</gene>
<sequence length="67" mass="8125">MIFPFLQFCDSEIEFSIPKKIRVTLINPKSYQLEDRPYERIHTEDSLIWKWITKEIPKLKKDGILIM</sequence>
<name>M6GEH1_LEPIR</name>
<protein>
    <submittedName>
        <fullName evidence="1">Uncharacterized protein</fullName>
    </submittedName>
</protein>
<organism evidence="1 2">
    <name type="scientific">Leptospira interrogans str. 2006001854</name>
    <dbReference type="NCBI Taxonomy" id="1001590"/>
    <lineage>
        <taxon>Bacteria</taxon>
        <taxon>Pseudomonadati</taxon>
        <taxon>Spirochaetota</taxon>
        <taxon>Spirochaetia</taxon>
        <taxon>Leptospirales</taxon>
        <taxon>Leptospiraceae</taxon>
        <taxon>Leptospira</taxon>
    </lineage>
</organism>
<evidence type="ECO:0000313" key="1">
    <source>
        <dbReference type="EMBL" id="EMM80924.1"/>
    </source>
</evidence>
<comment type="caution">
    <text evidence="1">The sequence shown here is derived from an EMBL/GenBank/DDBJ whole genome shotgun (WGS) entry which is preliminary data.</text>
</comment>
<dbReference type="AlphaFoldDB" id="M6GEH1"/>
<accession>M6GEH1</accession>
<evidence type="ECO:0000313" key="2">
    <source>
        <dbReference type="Proteomes" id="UP000012128"/>
    </source>
</evidence>
<proteinExistence type="predicted"/>
<dbReference type="EMBL" id="AFLW02000160">
    <property type="protein sequence ID" value="EMM80924.1"/>
    <property type="molecule type" value="Genomic_DNA"/>
</dbReference>